<proteinExistence type="predicted"/>
<dbReference type="GO" id="GO:0005737">
    <property type="term" value="C:cytoplasm"/>
    <property type="evidence" value="ECO:0007669"/>
    <property type="project" value="TreeGrafter"/>
</dbReference>
<evidence type="ECO:0000256" key="3">
    <source>
        <dbReference type="ARBA" id="ARBA00022896"/>
    </source>
</evidence>
<dbReference type="AlphaFoldDB" id="A0A4S2H854"/>
<evidence type="ECO:0000256" key="6">
    <source>
        <dbReference type="ARBA" id="ARBA00023004"/>
    </source>
</evidence>
<keyword evidence="6" id="KW-0408">Iron</keyword>
<accession>A0A4S2H854</accession>
<evidence type="ECO:0000259" key="7">
    <source>
        <dbReference type="PROSITE" id="PS51471"/>
    </source>
</evidence>
<evidence type="ECO:0000256" key="4">
    <source>
        <dbReference type="ARBA" id="ARBA00022964"/>
    </source>
</evidence>
<dbReference type="GO" id="GO:0031543">
    <property type="term" value="F:peptidyl-proline dioxygenase activity"/>
    <property type="evidence" value="ECO:0007669"/>
    <property type="project" value="TreeGrafter"/>
</dbReference>
<gene>
    <name evidence="8" type="ORF">E5162_13845</name>
</gene>
<dbReference type="EMBL" id="SRXV01000005">
    <property type="protein sequence ID" value="TGY91701.1"/>
    <property type="molecule type" value="Genomic_DNA"/>
</dbReference>
<dbReference type="RefSeq" id="WP_135945879.1">
    <property type="nucleotide sequence ID" value="NZ_BMEI01000006.1"/>
</dbReference>
<keyword evidence="3" id="KW-0847">Vitamin C</keyword>
<sequence>MARDIELRLNPDLDPAPFAEAYARDKLVRIPEIFAEETAAAIEEVLMRTLSWRLVFPEPSFEPGGREQVAMLTQDDIARLGREGMARRMQGVLTRASQNYGYLYHAYPMIQAYTSGWDSGHPVHQITEFLNSPEFLEFGREVIGASVITKADAQATLYARGNFLTRHTDEGHDRERRAAYTLGFTRSWEPDWGGMLAFFDDELNVSRAFLPRFNMLSLFDGTVMHSVGTVTQFAAAGRYQITGWLRDDPPASASAGG</sequence>
<dbReference type="GO" id="GO:0005506">
    <property type="term" value="F:iron ion binding"/>
    <property type="evidence" value="ECO:0007669"/>
    <property type="project" value="InterPro"/>
</dbReference>
<comment type="caution">
    <text evidence="8">The sequence shown here is derived from an EMBL/GenBank/DDBJ whole genome shotgun (WGS) entry which is preliminary data.</text>
</comment>
<dbReference type="InterPro" id="IPR051842">
    <property type="entry name" value="uS12_prolyl_hydroxylase"/>
</dbReference>
<organism evidence="8 9">
    <name type="scientific">Marinicauda pacifica</name>
    <dbReference type="NCBI Taxonomy" id="1133559"/>
    <lineage>
        <taxon>Bacteria</taxon>
        <taxon>Pseudomonadati</taxon>
        <taxon>Pseudomonadota</taxon>
        <taxon>Alphaproteobacteria</taxon>
        <taxon>Maricaulales</taxon>
        <taxon>Maricaulaceae</taxon>
        <taxon>Marinicauda</taxon>
    </lineage>
</organism>
<keyword evidence="4" id="KW-0223">Dioxygenase</keyword>
<comment type="cofactor">
    <cofactor evidence="1">
        <name>L-ascorbate</name>
        <dbReference type="ChEBI" id="CHEBI:38290"/>
    </cofactor>
</comment>
<name>A0A4S2H854_9PROT</name>
<dbReference type="Pfam" id="PF13661">
    <property type="entry name" value="2OG-FeII_Oxy_4"/>
    <property type="match status" value="1"/>
</dbReference>
<dbReference type="GO" id="GO:0031418">
    <property type="term" value="F:L-ascorbic acid binding"/>
    <property type="evidence" value="ECO:0007669"/>
    <property type="project" value="UniProtKB-KW"/>
</dbReference>
<dbReference type="SMART" id="SM00702">
    <property type="entry name" value="P4Hc"/>
    <property type="match status" value="1"/>
</dbReference>
<dbReference type="Gene3D" id="2.60.120.620">
    <property type="entry name" value="q2cbj1_9rhob like domain"/>
    <property type="match status" value="1"/>
</dbReference>
<dbReference type="OrthoDB" id="9783171at2"/>
<evidence type="ECO:0000256" key="1">
    <source>
        <dbReference type="ARBA" id="ARBA00001961"/>
    </source>
</evidence>
<reference evidence="8 9" key="1">
    <citation type="journal article" date="2013" name="Int. J. Syst. Evol. Microbiol.">
        <title>Marinicauda pacifica gen. nov., sp. nov., a prosthecate alphaproteobacterium of the family Hyphomonadaceae isolated from deep seawater.</title>
        <authorList>
            <person name="Zhang X.Y."/>
            <person name="Li G.W."/>
            <person name="Wang C.S."/>
            <person name="Zhang Y.J."/>
            <person name="Xu X.W."/>
            <person name="Li H."/>
            <person name="Liu A."/>
            <person name="Liu C."/>
            <person name="Xie B.B."/>
            <person name="Qin Q.L."/>
            <person name="Xu Z."/>
            <person name="Chen X.L."/>
            <person name="Zhou B.C."/>
            <person name="Zhang Y.Z."/>
        </authorList>
    </citation>
    <scope>NUCLEOTIDE SEQUENCE [LARGE SCALE GENOMIC DNA]</scope>
    <source>
        <strain evidence="8 9">P-1 km-3</strain>
    </source>
</reference>
<evidence type="ECO:0000256" key="2">
    <source>
        <dbReference type="ARBA" id="ARBA00022723"/>
    </source>
</evidence>
<dbReference type="InterPro" id="IPR039558">
    <property type="entry name" value="TPA1/OFD1_N"/>
</dbReference>
<dbReference type="InterPro" id="IPR006620">
    <property type="entry name" value="Pro_4_hyd_alph"/>
</dbReference>
<dbReference type="GO" id="GO:0006449">
    <property type="term" value="P:regulation of translational termination"/>
    <property type="evidence" value="ECO:0007669"/>
    <property type="project" value="TreeGrafter"/>
</dbReference>
<keyword evidence="5" id="KW-0560">Oxidoreductase</keyword>
<dbReference type="PANTHER" id="PTHR12117:SF0">
    <property type="entry name" value="PROLYL 3-HYDROXYLASE OGFOD1"/>
    <property type="match status" value="1"/>
</dbReference>
<evidence type="ECO:0000313" key="8">
    <source>
        <dbReference type="EMBL" id="TGY91701.1"/>
    </source>
</evidence>
<dbReference type="PROSITE" id="PS51471">
    <property type="entry name" value="FE2OG_OXY"/>
    <property type="match status" value="1"/>
</dbReference>
<keyword evidence="9" id="KW-1185">Reference proteome</keyword>
<dbReference type="Proteomes" id="UP000305451">
    <property type="component" value="Unassembled WGS sequence"/>
</dbReference>
<evidence type="ECO:0000256" key="5">
    <source>
        <dbReference type="ARBA" id="ARBA00023002"/>
    </source>
</evidence>
<evidence type="ECO:0000313" key="9">
    <source>
        <dbReference type="Proteomes" id="UP000305451"/>
    </source>
</evidence>
<keyword evidence="2" id="KW-0479">Metal-binding</keyword>
<feature type="domain" description="Fe2OG dioxygenase" evidence="7">
    <location>
        <begin position="149"/>
        <end position="247"/>
    </location>
</feature>
<dbReference type="InterPro" id="IPR005123">
    <property type="entry name" value="Oxoglu/Fe-dep_dioxygenase_dom"/>
</dbReference>
<protein>
    <submittedName>
        <fullName evidence="8">Proline hydroxylase</fullName>
    </submittedName>
</protein>
<dbReference type="PANTHER" id="PTHR12117">
    <property type="entry name" value="HISTONE ACETYLTRANSFERASE COMPLEX"/>
    <property type="match status" value="1"/>
</dbReference>